<dbReference type="EMBL" id="JANSKA010000006">
    <property type="protein sequence ID" value="MCR9037094.1"/>
    <property type="molecule type" value="Genomic_DNA"/>
</dbReference>
<evidence type="ECO:0000259" key="5">
    <source>
        <dbReference type="PROSITE" id="PS50931"/>
    </source>
</evidence>
<evidence type="ECO:0000256" key="2">
    <source>
        <dbReference type="ARBA" id="ARBA00023015"/>
    </source>
</evidence>
<comment type="similarity">
    <text evidence="1">Belongs to the LysR transcriptional regulatory family.</text>
</comment>
<keyword evidence="4" id="KW-0804">Transcription</keyword>
<organism evidence="6 7">
    <name type="scientific">Tractidigestivibacter montrealensis</name>
    <dbReference type="NCBI Taxonomy" id="2972466"/>
    <lineage>
        <taxon>Bacteria</taxon>
        <taxon>Bacillati</taxon>
        <taxon>Actinomycetota</taxon>
        <taxon>Coriobacteriia</taxon>
        <taxon>Coriobacteriales</taxon>
        <taxon>Atopobiaceae</taxon>
        <taxon>Tractidigestivibacter</taxon>
    </lineage>
</organism>
<proteinExistence type="inferred from homology"/>
<keyword evidence="3" id="KW-0238">DNA-binding</keyword>
<evidence type="ECO:0000313" key="6">
    <source>
        <dbReference type="EMBL" id="MCR9037094.1"/>
    </source>
</evidence>
<dbReference type="Proteomes" id="UP001204320">
    <property type="component" value="Unassembled WGS sequence"/>
</dbReference>
<dbReference type="Pfam" id="PF03466">
    <property type="entry name" value="LysR_substrate"/>
    <property type="match status" value="1"/>
</dbReference>
<feature type="domain" description="HTH lysR-type" evidence="5">
    <location>
        <begin position="1"/>
        <end position="58"/>
    </location>
</feature>
<dbReference type="InterPro" id="IPR000847">
    <property type="entry name" value="LysR_HTH_N"/>
</dbReference>
<dbReference type="CDD" id="cd05466">
    <property type="entry name" value="PBP2_LTTR_substrate"/>
    <property type="match status" value="1"/>
</dbReference>
<name>A0ABT1ZA60_9ACTN</name>
<dbReference type="InterPro" id="IPR005119">
    <property type="entry name" value="LysR_subst-bd"/>
</dbReference>
<evidence type="ECO:0000256" key="4">
    <source>
        <dbReference type="ARBA" id="ARBA00023163"/>
    </source>
</evidence>
<dbReference type="PANTHER" id="PTHR30346">
    <property type="entry name" value="TRANSCRIPTIONAL DUAL REGULATOR HCAR-RELATED"/>
    <property type="match status" value="1"/>
</dbReference>
<evidence type="ECO:0000313" key="7">
    <source>
        <dbReference type="Proteomes" id="UP001204320"/>
    </source>
</evidence>
<sequence>MTLQQLRYVVGVATAGSITAASQRLFIAQPSLSKAISELESEMGIAIFERSSKGVVPTEDGTRFLSYARQVVEQADLLEAQYKHGTPPRRVFGVSSQHYAFVVNAFAELVREHGESRYEFSLREGTTFGTIEDVRLQRSELGVLYRNDFNREVLTSAIRDAELRFEPLFEAREHVFVSRTNPLASCDSVTLEDLAPYPRLSYDQGSRNSFYFAEEPHITEQVDKAVVVTDRATLFNLLIGLDGYTISSGILSVDLNGENIVAVPLKDGGTMELGYIHQPRRPLSPMAERYLEHLSTYVAKYIASGYGKR</sequence>
<reference evidence="6 7" key="1">
    <citation type="submission" date="2022-08" db="EMBL/GenBank/DDBJ databases">
        <title>Tractidigestivibacter montrealensis type strain KD21.</title>
        <authorList>
            <person name="Diop K."/>
            <person name="Richard C."/>
            <person name="Routy B."/>
        </authorList>
    </citation>
    <scope>NUCLEOTIDE SEQUENCE [LARGE SCALE GENOMIC DNA]</scope>
    <source>
        <strain evidence="6 7">KD21</strain>
    </source>
</reference>
<dbReference type="Pfam" id="PF00126">
    <property type="entry name" value="HTH_1"/>
    <property type="match status" value="1"/>
</dbReference>
<evidence type="ECO:0000256" key="3">
    <source>
        <dbReference type="ARBA" id="ARBA00023125"/>
    </source>
</evidence>
<comment type="caution">
    <text evidence="6">The sequence shown here is derived from an EMBL/GenBank/DDBJ whole genome shotgun (WGS) entry which is preliminary data.</text>
</comment>
<dbReference type="PRINTS" id="PR00039">
    <property type="entry name" value="HTHLYSR"/>
</dbReference>
<dbReference type="PANTHER" id="PTHR30346:SF0">
    <property type="entry name" value="HCA OPERON TRANSCRIPTIONAL ACTIVATOR HCAR"/>
    <property type="match status" value="1"/>
</dbReference>
<keyword evidence="2" id="KW-0805">Transcription regulation</keyword>
<dbReference type="PROSITE" id="PS50931">
    <property type="entry name" value="HTH_LYSR"/>
    <property type="match status" value="1"/>
</dbReference>
<dbReference type="SUPFAM" id="SSF46785">
    <property type="entry name" value="Winged helix' DNA-binding domain"/>
    <property type="match status" value="1"/>
</dbReference>
<gene>
    <name evidence="6" type="ORF">NVS32_09065</name>
</gene>
<dbReference type="Gene3D" id="3.40.190.10">
    <property type="entry name" value="Periplasmic binding protein-like II"/>
    <property type="match status" value="2"/>
</dbReference>
<evidence type="ECO:0000256" key="1">
    <source>
        <dbReference type="ARBA" id="ARBA00009437"/>
    </source>
</evidence>
<keyword evidence="7" id="KW-1185">Reference proteome</keyword>
<protein>
    <submittedName>
        <fullName evidence="6">LysR family transcriptional regulator</fullName>
    </submittedName>
</protein>
<dbReference type="InterPro" id="IPR036390">
    <property type="entry name" value="WH_DNA-bd_sf"/>
</dbReference>
<dbReference type="SUPFAM" id="SSF53850">
    <property type="entry name" value="Periplasmic binding protein-like II"/>
    <property type="match status" value="1"/>
</dbReference>
<dbReference type="RefSeq" id="WP_258499523.1">
    <property type="nucleotide sequence ID" value="NZ_JANSKA010000006.1"/>
</dbReference>
<dbReference type="InterPro" id="IPR036388">
    <property type="entry name" value="WH-like_DNA-bd_sf"/>
</dbReference>
<dbReference type="Gene3D" id="1.10.10.10">
    <property type="entry name" value="Winged helix-like DNA-binding domain superfamily/Winged helix DNA-binding domain"/>
    <property type="match status" value="1"/>
</dbReference>
<accession>A0ABT1ZA60</accession>